<reference evidence="2 3" key="1">
    <citation type="submission" date="2023-05" db="EMBL/GenBank/DDBJ databases">
        <title>Streptantibioticus silvisoli sp. nov., acidotolerant actinomycetes 1 from pine litter.</title>
        <authorList>
            <person name="Swiecimska M."/>
            <person name="Golinska P."/>
            <person name="Sangal V."/>
            <person name="Wachnowicz B."/>
            <person name="Goodfellow M."/>
        </authorList>
    </citation>
    <scope>NUCLEOTIDE SEQUENCE [LARGE SCALE GENOMIC DNA]</scope>
    <source>
        <strain evidence="2 3">SL54</strain>
    </source>
</reference>
<feature type="region of interest" description="Disordered" evidence="1">
    <location>
        <begin position="1"/>
        <end position="39"/>
    </location>
</feature>
<keyword evidence="3" id="KW-1185">Reference proteome</keyword>
<evidence type="ECO:0000256" key="1">
    <source>
        <dbReference type="SAM" id="MobiDB-lite"/>
    </source>
</evidence>
<organism evidence="2 3">
    <name type="scientific">Streptantibioticus silvisoli</name>
    <dbReference type="NCBI Taxonomy" id="2705255"/>
    <lineage>
        <taxon>Bacteria</taxon>
        <taxon>Bacillati</taxon>
        <taxon>Actinomycetota</taxon>
        <taxon>Actinomycetes</taxon>
        <taxon>Kitasatosporales</taxon>
        <taxon>Streptomycetaceae</taxon>
        <taxon>Streptantibioticus</taxon>
    </lineage>
</organism>
<proteinExistence type="predicted"/>
<dbReference type="Proteomes" id="UP001156398">
    <property type="component" value="Unassembled WGS sequence"/>
</dbReference>
<protein>
    <submittedName>
        <fullName evidence="2">Uncharacterized protein</fullName>
    </submittedName>
</protein>
<name>A0ABT6W4K6_9ACTN</name>
<dbReference type="RefSeq" id="WP_271324362.1">
    <property type="nucleotide sequence ID" value="NZ_JAAGKO020000039.1"/>
</dbReference>
<comment type="caution">
    <text evidence="2">The sequence shown here is derived from an EMBL/GenBank/DDBJ whole genome shotgun (WGS) entry which is preliminary data.</text>
</comment>
<gene>
    <name evidence="2" type="ORF">POF43_023655</name>
</gene>
<feature type="compositionally biased region" description="Low complexity" evidence="1">
    <location>
        <begin position="21"/>
        <end position="39"/>
    </location>
</feature>
<accession>A0ABT6W4K6</accession>
<dbReference type="EMBL" id="JAAGKO020000039">
    <property type="protein sequence ID" value="MDI5965683.1"/>
    <property type="molecule type" value="Genomic_DNA"/>
</dbReference>
<sequence>MAGWVGSGAGVEGDGEADVLPEAPAGAPEGQAGAHGEVGGAEMVAGGLVDGEASGLSDGVSGMADALLRGVSADGVVEASGAWATGFGAAT</sequence>
<feature type="compositionally biased region" description="Gly residues" evidence="1">
    <location>
        <begin position="1"/>
        <end position="12"/>
    </location>
</feature>
<evidence type="ECO:0000313" key="3">
    <source>
        <dbReference type="Proteomes" id="UP001156398"/>
    </source>
</evidence>
<evidence type="ECO:0000313" key="2">
    <source>
        <dbReference type="EMBL" id="MDI5965683.1"/>
    </source>
</evidence>